<evidence type="ECO:0000256" key="18">
    <source>
        <dbReference type="SAM" id="Phobius"/>
    </source>
</evidence>
<reference evidence="19" key="1">
    <citation type="submission" date="2023-02" db="EMBL/GenBank/DDBJ databases">
        <title>Genome sequence of Hyphococcus flavus.</title>
        <authorList>
            <person name="Rong J.-C."/>
            <person name="Zhao Q."/>
            <person name="Yi M."/>
            <person name="Wu J.-Y."/>
        </authorList>
    </citation>
    <scope>NUCLEOTIDE SEQUENCE</scope>
    <source>
        <strain evidence="19">MCCC 1K03223</strain>
    </source>
</reference>
<dbReference type="EC" id="2.7.8.5" evidence="5 16"/>
<dbReference type="InterPro" id="IPR043130">
    <property type="entry name" value="CDP-OH_PTrfase_TM_dom"/>
</dbReference>
<dbReference type="GO" id="GO:0016020">
    <property type="term" value="C:membrane"/>
    <property type="evidence" value="ECO:0007669"/>
    <property type="project" value="UniProtKB-SubCell"/>
</dbReference>
<dbReference type="Gene3D" id="1.20.120.1760">
    <property type="match status" value="1"/>
</dbReference>
<keyword evidence="11" id="KW-0443">Lipid metabolism</keyword>
<keyword evidence="9 18" id="KW-0812">Transmembrane</keyword>
<dbReference type="AlphaFoldDB" id="A0AAE9ZAD3"/>
<keyword evidence="14" id="KW-1208">Phospholipid metabolism</keyword>
<dbReference type="InterPro" id="IPR048254">
    <property type="entry name" value="CDP_ALCOHOL_P_TRANSF_CS"/>
</dbReference>
<comment type="subcellular location">
    <subcellularLocation>
        <location evidence="1">Membrane</location>
        <topology evidence="1">Multi-pass membrane protein</topology>
    </subcellularLocation>
</comment>
<sequence length="189" mass="19782">MANVLTFTRIVLIIPFAFAFLANVSWNMKAALAIFIIAAITDFFDGYVARTRGETSALGAALDPLADKLLVTAALILLTRNGVIHGYGVIAVLVIILRELIVSGLREALGPKGTTLRVTVLAKWKTTAQLAAAGLLLAAAPLGAVGESLRPAAGGVLWLAAVLTAWTGAGYIKSAFALLKEPNDSNRTQ</sequence>
<feature type="transmembrane region" description="Helical" evidence="18">
    <location>
        <begin position="69"/>
        <end position="97"/>
    </location>
</feature>
<comment type="catalytic activity">
    <reaction evidence="15">
        <text>a CDP-1,2-diacyl-sn-glycerol + sn-glycerol 3-phosphate = a 1,2-diacyl-sn-glycero-3-phospho-(1'-sn-glycero-3'-phosphate) + CMP + H(+)</text>
        <dbReference type="Rhea" id="RHEA:12593"/>
        <dbReference type="ChEBI" id="CHEBI:15378"/>
        <dbReference type="ChEBI" id="CHEBI:57597"/>
        <dbReference type="ChEBI" id="CHEBI:58332"/>
        <dbReference type="ChEBI" id="CHEBI:60110"/>
        <dbReference type="ChEBI" id="CHEBI:60377"/>
        <dbReference type="EC" id="2.7.8.5"/>
    </reaction>
</comment>
<dbReference type="EMBL" id="CP118166">
    <property type="protein sequence ID" value="WDI30593.1"/>
    <property type="molecule type" value="Genomic_DNA"/>
</dbReference>
<comment type="pathway">
    <text evidence="3">Lipid metabolism.</text>
</comment>
<dbReference type="Pfam" id="PF01066">
    <property type="entry name" value="CDP-OH_P_transf"/>
    <property type="match status" value="1"/>
</dbReference>
<name>A0AAE9ZAD3_9PROT</name>
<evidence type="ECO:0000256" key="15">
    <source>
        <dbReference type="ARBA" id="ARBA00048586"/>
    </source>
</evidence>
<evidence type="ECO:0000313" key="19">
    <source>
        <dbReference type="EMBL" id="WDI30593.1"/>
    </source>
</evidence>
<evidence type="ECO:0000256" key="14">
    <source>
        <dbReference type="ARBA" id="ARBA00023264"/>
    </source>
</evidence>
<evidence type="ECO:0000256" key="3">
    <source>
        <dbReference type="ARBA" id="ARBA00005189"/>
    </source>
</evidence>
<evidence type="ECO:0000256" key="1">
    <source>
        <dbReference type="ARBA" id="ARBA00004141"/>
    </source>
</evidence>
<dbReference type="RefSeq" id="WP_274492401.1">
    <property type="nucleotide sequence ID" value="NZ_CP118166.1"/>
</dbReference>
<gene>
    <name evidence="19" type="primary">pgsA</name>
    <name evidence="19" type="ORF">PUV54_11570</name>
</gene>
<dbReference type="PANTHER" id="PTHR14269">
    <property type="entry name" value="CDP-DIACYLGLYCEROL--GLYCEROL-3-PHOSPHATE 3-PHOSPHATIDYLTRANSFERASE-RELATED"/>
    <property type="match status" value="1"/>
</dbReference>
<dbReference type="PANTHER" id="PTHR14269:SF62">
    <property type="entry name" value="CDP-DIACYLGLYCEROL--GLYCEROL-3-PHOSPHATE 3-PHOSPHATIDYLTRANSFERASE 1, CHLOROPLASTIC"/>
    <property type="match status" value="1"/>
</dbReference>
<dbReference type="InterPro" id="IPR050324">
    <property type="entry name" value="CDP-alcohol_PTase-I"/>
</dbReference>
<comment type="similarity">
    <text evidence="4 17">Belongs to the CDP-alcohol phosphatidyltransferase class-I family.</text>
</comment>
<evidence type="ECO:0000313" key="20">
    <source>
        <dbReference type="Proteomes" id="UP001214043"/>
    </source>
</evidence>
<proteinExistence type="inferred from homology"/>
<dbReference type="InterPro" id="IPR000462">
    <property type="entry name" value="CDP-OH_P_trans"/>
</dbReference>
<dbReference type="GO" id="GO:0046474">
    <property type="term" value="P:glycerophospholipid biosynthetic process"/>
    <property type="evidence" value="ECO:0007669"/>
    <property type="project" value="TreeGrafter"/>
</dbReference>
<evidence type="ECO:0000256" key="11">
    <source>
        <dbReference type="ARBA" id="ARBA00023098"/>
    </source>
</evidence>
<evidence type="ECO:0000256" key="7">
    <source>
        <dbReference type="ARBA" id="ARBA00022516"/>
    </source>
</evidence>
<keyword evidence="13" id="KW-0594">Phospholipid biosynthesis</keyword>
<evidence type="ECO:0000256" key="6">
    <source>
        <dbReference type="ARBA" id="ARBA00014944"/>
    </source>
</evidence>
<evidence type="ECO:0000256" key="13">
    <source>
        <dbReference type="ARBA" id="ARBA00023209"/>
    </source>
</evidence>
<dbReference type="PIRSF" id="PIRSF000847">
    <property type="entry name" value="Phos_ph_gly_syn"/>
    <property type="match status" value="1"/>
</dbReference>
<evidence type="ECO:0000256" key="10">
    <source>
        <dbReference type="ARBA" id="ARBA00022989"/>
    </source>
</evidence>
<keyword evidence="20" id="KW-1185">Reference proteome</keyword>
<keyword evidence="10 18" id="KW-1133">Transmembrane helix</keyword>
<feature type="transmembrane region" description="Helical" evidence="18">
    <location>
        <begin position="6"/>
        <end position="24"/>
    </location>
</feature>
<dbReference type="GO" id="GO:0008444">
    <property type="term" value="F:CDP-diacylglycerol-glycerol-3-phosphate 3-phosphatidyltransferase activity"/>
    <property type="evidence" value="ECO:0007669"/>
    <property type="project" value="UniProtKB-UniRule"/>
</dbReference>
<feature type="transmembrane region" description="Helical" evidence="18">
    <location>
        <begin position="126"/>
        <end position="144"/>
    </location>
</feature>
<keyword evidence="12 18" id="KW-0472">Membrane</keyword>
<protein>
    <recommendedName>
        <fullName evidence="6 16">CDP-diacylglycerol--glycerol-3-phosphate 3-phosphatidyltransferase</fullName>
        <ecNumber evidence="5 16">2.7.8.5</ecNumber>
    </recommendedName>
</protein>
<keyword evidence="8 17" id="KW-0808">Transferase</keyword>
<dbReference type="PROSITE" id="PS00379">
    <property type="entry name" value="CDP_ALCOHOL_P_TRANSF"/>
    <property type="match status" value="1"/>
</dbReference>
<dbReference type="Proteomes" id="UP001214043">
    <property type="component" value="Chromosome"/>
</dbReference>
<keyword evidence="7" id="KW-0444">Lipid biosynthesis</keyword>
<feature type="transmembrane region" description="Helical" evidence="18">
    <location>
        <begin position="31"/>
        <end position="49"/>
    </location>
</feature>
<dbReference type="InterPro" id="IPR004570">
    <property type="entry name" value="Phosphatidylglycerol_P_synth"/>
</dbReference>
<comment type="pathway">
    <text evidence="2">Phospholipid metabolism; phosphatidylglycerol biosynthesis; phosphatidylglycerol from CDP-diacylglycerol: step 1/2.</text>
</comment>
<accession>A0AAE9ZAD3</accession>
<dbReference type="KEGG" id="hfl:PUV54_11570"/>
<dbReference type="NCBIfam" id="TIGR00560">
    <property type="entry name" value="pgsA"/>
    <property type="match status" value="1"/>
</dbReference>
<evidence type="ECO:0000256" key="12">
    <source>
        <dbReference type="ARBA" id="ARBA00023136"/>
    </source>
</evidence>
<evidence type="ECO:0000256" key="4">
    <source>
        <dbReference type="ARBA" id="ARBA00010441"/>
    </source>
</evidence>
<organism evidence="19 20">
    <name type="scientific">Hyphococcus flavus</name>
    <dbReference type="NCBI Taxonomy" id="1866326"/>
    <lineage>
        <taxon>Bacteria</taxon>
        <taxon>Pseudomonadati</taxon>
        <taxon>Pseudomonadota</taxon>
        <taxon>Alphaproteobacteria</taxon>
        <taxon>Parvularculales</taxon>
        <taxon>Parvularculaceae</taxon>
        <taxon>Hyphococcus</taxon>
    </lineage>
</organism>
<evidence type="ECO:0000256" key="9">
    <source>
        <dbReference type="ARBA" id="ARBA00022692"/>
    </source>
</evidence>
<evidence type="ECO:0000256" key="2">
    <source>
        <dbReference type="ARBA" id="ARBA00005042"/>
    </source>
</evidence>
<evidence type="ECO:0000256" key="8">
    <source>
        <dbReference type="ARBA" id="ARBA00022679"/>
    </source>
</evidence>
<evidence type="ECO:0000256" key="5">
    <source>
        <dbReference type="ARBA" id="ARBA00013170"/>
    </source>
</evidence>
<feature type="transmembrane region" description="Helical" evidence="18">
    <location>
        <begin position="156"/>
        <end position="179"/>
    </location>
</feature>
<evidence type="ECO:0000256" key="17">
    <source>
        <dbReference type="RuleBase" id="RU003750"/>
    </source>
</evidence>
<evidence type="ECO:0000256" key="16">
    <source>
        <dbReference type="NCBIfam" id="TIGR00560"/>
    </source>
</evidence>